<proteinExistence type="predicted"/>
<dbReference type="GO" id="GO:0015977">
    <property type="term" value="P:carbon fixation"/>
    <property type="evidence" value="ECO:0007669"/>
    <property type="project" value="InterPro"/>
</dbReference>
<sequence length="872" mass="101322">MPISKSSHAPDWQSTVQMLWEILHQVVHEEESTPVVQKAQESYVFADRLRIEQVPYHLRGNIDAQSDSHTLELLDHTIRLLTEQIRLQNLTEDLHRINLVEKGRRSPIRPLRGSIRELADVVNREQASRYPERVEGRLVLTSHPTESTRRTILQHLRKIADLLEQPEFDASDPKWHHHLKELLRVLWRTPNQRVARPTVMDEVELGLYYIRQSLFQALPAVYDDLDAALGHHTPVSWAIDSWIGGDRDGHPFVDVAVTQKTLQRHQEVAIQLYLQSLDELERTLTAEPRYIHHLDLLERWLTAQGRLFLDRAEDLRQHYPQEPLRQMIGLIAEKLKVTLTHRLGGYVSTESFLQDVRQLAAHWDPDPLRWPRELRILLRQIEIFGLHLAALDIRQHSRVHTQAMADILGAEYWDWTDDERIEAIHNAWVNHPPFVPQSPVTQDLKDVLDLIAHYQRVSGQDGIRNYLVSMAHRASDLLAVLFLIHITDPQVSVNIIPVVETLDDLQHARAMMDKVNHDTLWQEHIARRNGYQEVMLGYSDSTKDAGSLTASWAIFRAQLDLTEWAQEQQLRMGFFHGRGGALGRGGGPTSYAITGQPSASVKSFLRITQQGEVLSQKFLLPKIAYRSLELMMVSHARAVMFPSPDPDEDTRRDMDALAEIAFQHYRQLINHPDFWEYFLAVTPIREMSALNWGSRPSWREQFRWEDLRAIPWVFSWTQNRMLLPGWYGAGHALDTFLKNGKTRLLQEWYQTWPFWTTSMHNLELALVKSDMHVAIAYHDLVPRELTAQFWPLIQDDYNRLHDALLTITGHSQLLDDQPRLQEVIQWRNPHVDPLNYLQIELLARYREKNDDILLPLIAKTMEGIALGMRNTG</sequence>
<dbReference type="GO" id="GO:0005829">
    <property type="term" value="C:cytosol"/>
    <property type="evidence" value="ECO:0007669"/>
    <property type="project" value="TreeGrafter"/>
</dbReference>
<feature type="active site" evidence="3">
    <location>
        <position position="543"/>
    </location>
</feature>
<organism evidence="4 5">
    <name type="scientific">Sulfobacillus thermosulfidooxidans</name>
    <dbReference type="NCBI Taxonomy" id="28034"/>
    <lineage>
        <taxon>Bacteria</taxon>
        <taxon>Bacillati</taxon>
        <taxon>Bacillota</taxon>
        <taxon>Clostridia</taxon>
        <taxon>Eubacteriales</taxon>
        <taxon>Clostridiales Family XVII. Incertae Sedis</taxon>
        <taxon>Sulfobacillus</taxon>
    </lineage>
</organism>
<dbReference type="GO" id="GO:0008964">
    <property type="term" value="F:phosphoenolpyruvate carboxylase activity"/>
    <property type="evidence" value="ECO:0007669"/>
    <property type="project" value="InterPro"/>
</dbReference>
<evidence type="ECO:0000256" key="2">
    <source>
        <dbReference type="ARBA" id="ARBA00022419"/>
    </source>
</evidence>
<evidence type="ECO:0000256" key="1">
    <source>
        <dbReference type="ARBA" id="ARBA00003670"/>
    </source>
</evidence>
<dbReference type="Proteomes" id="UP000242705">
    <property type="component" value="Unassembled WGS sequence"/>
</dbReference>
<dbReference type="PANTHER" id="PTHR30523">
    <property type="entry name" value="PHOSPHOENOLPYRUVATE CARBOXYLASE"/>
    <property type="match status" value="1"/>
</dbReference>
<accession>A0A2T2WT69</accession>
<dbReference type="Pfam" id="PF00311">
    <property type="entry name" value="PEPcase"/>
    <property type="match status" value="1"/>
</dbReference>
<dbReference type="InterPro" id="IPR021135">
    <property type="entry name" value="PEP_COase"/>
</dbReference>
<dbReference type="PRINTS" id="PR00150">
    <property type="entry name" value="PEPCARBXLASE"/>
</dbReference>
<dbReference type="InterPro" id="IPR015813">
    <property type="entry name" value="Pyrv/PenolPyrv_kinase-like_dom"/>
</dbReference>
<evidence type="ECO:0000313" key="4">
    <source>
        <dbReference type="EMBL" id="PSR25392.1"/>
    </source>
</evidence>
<name>A0A2T2WT69_SULTH</name>
<dbReference type="GO" id="GO:0006099">
    <property type="term" value="P:tricarboxylic acid cycle"/>
    <property type="evidence" value="ECO:0007669"/>
    <property type="project" value="InterPro"/>
</dbReference>
<reference evidence="4 5" key="1">
    <citation type="journal article" date="2014" name="BMC Genomics">
        <title>Comparison of environmental and isolate Sulfobacillus genomes reveals diverse carbon, sulfur, nitrogen, and hydrogen metabolisms.</title>
        <authorList>
            <person name="Justice N.B."/>
            <person name="Norman A."/>
            <person name="Brown C.T."/>
            <person name="Singh A."/>
            <person name="Thomas B.C."/>
            <person name="Banfield J.F."/>
        </authorList>
    </citation>
    <scope>NUCLEOTIDE SEQUENCE [LARGE SCALE GENOMIC DNA]</scope>
    <source>
        <strain evidence="4">AMDSBA5</strain>
    </source>
</reference>
<comment type="function">
    <text evidence="1">Forms oxaloacetate, a four-carbon dicarboxylic acid source for the tricarboxylic acid cycle.</text>
</comment>
<dbReference type="InterPro" id="IPR033129">
    <property type="entry name" value="PEPCASE_His_AS"/>
</dbReference>
<comment type="caution">
    <text evidence="4">The sequence shown here is derived from an EMBL/GenBank/DDBJ whole genome shotgun (WGS) entry which is preliminary data.</text>
</comment>
<keyword evidence="4" id="KW-0670">Pyruvate</keyword>
<evidence type="ECO:0000313" key="5">
    <source>
        <dbReference type="Proteomes" id="UP000242705"/>
    </source>
</evidence>
<dbReference type="EMBL" id="PXYX01000031">
    <property type="protein sequence ID" value="PSR25392.1"/>
    <property type="molecule type" value="Genomic_DNA"/>
</dbReference>
<evidence type="ECO:0000256" key="3">
    <source>
        <dbReference type="PROSITE-ProRule" id="PRU10112"/>
    </source>
</evidence>
<dbReference type="SUPFAM" id="SSF51621">
    <property type="entry name" value="Phosphoenolpyruvate/pyruvate domain"/>
    <property type="match status" value="1"/>
</dbReference>
<gene>
    <name evidence="4" type="ORF">C7B47_12440</name>
</gene>
<dbReference type="PANTHER" id="PTHR30523:SF6">
    <property type="entry name" value="PHOSPHOENOLPYRUVATE CARBOXYLASE"/>
    <property type="match status" value="1"/>
</dbReference>
<dbReference type="AlphaFoldDB" id="A0A2T2WT69"/>
<protein>
    <recommendedName>
        <fullName evidence="2">Phosphoenolpyruvate carboxylase</fullName>
    </recommendedName>
</protein>
<dbReference type="PROSITE" id="PS00393">
    <property type="entry name" value="PEPCASE_2"/>
    <property type="match status" value="1"/>
</dbReference>